<feature type="compositionally biased region" description="Basic and acidic residues" evidence="6">
    <location>
        <begin position="406"/>
        <end position="424"/>
    </location>
</feature>
<organism evidence="7 8">
    <name type="scientific">Penicillium chermesinum</name>
    <dbReference type="NCBI Taxonomy" id="63820"/>
    <lineage>
        <taxon>Eukaryota</taxon>
        <taxon>Fungi</taxon>
        <taxon>Dikarya</taxon>
        <taxon>Ascomycota</taxon>
        <taxon>Pezizomycotina</taxon>
        <taxon>Eurotiomycetes</taxon>
        <taxon>Eurotiomycetidae</taxon>
        <taxon>Eurotiales</taxon>
        <taxon>Aspergillaceae</taxon>
        <taxon>Penicillium</taxon>
    </lineage>
</organism>
<feature type="compositionally biased region" description="Polar residues" evidence="6">
    <location>
        <begin position="732"/>
        <end position="742"/>
    </location>
</feature>
<feature type="compositionally biased region" description="Low complexity" evidence="6">
    <location>
        <begin position="639"/>
        <end position="654"/>
    </location>
</feature>
<feature type="compositionally biased region" description="Low complexity" evidence="6">
    <location>
        <begin position="532"/>
        <end position="561"/>
    </location>
</feature>
<dbReference type="GO" id="GO:0005780">
    <property type="term" value="C:extrinsic component of intraperoxisomal membrane"/>
    <property type="evidence" value="ECO:0007669"/>
    <property type="project" value="InterPro"/>
</dbReference>
<feature type="compositionally biased region" description="Basic and acidic residues" evidence="6">
    <location>
        <begin position="657"/>
        <end position="667"/>
    </location>
</feature>
<reference evidence="7" key="2">
    <citation type="journal article" date="2023" name="IMA Fungus">
        <title>Comparative genomic study of the Penicillium genus elucidates a diverse pangenome and 15 lateral gene transfer events.</title>
        <authorList>
            <person name="Petersen C."/>
            <person name="Sorensen T."/>
            <person name="Nielsen M.R."/>
            <person name="Sondergaard T.E."/>
            <person name="Sorensen J.L."/>
            <person name="Fitzpatrick D.A."/>
            <person name="Frisvad J.C."/>
            <person name="Nielsen K.L."/>
        </authorList>
    </citation>
    <scope>NUCLEOTIDE SEQUENCE</scope>
    <source>
        <strain evidence="7">IBT 19713</strain>
    </source>
</reference>
<keyword evidence="8" id="KW-1185">Reference proteome</keyword>
<dbReference type="InterPro" id="IPR024758">
    <property type="entry name" value="Inp1"/>
</dbReference>
<dbReference type="Proteomes" id="UP001150941">
    <property type="component" value="Unassembled WGS sequence"/>
</dbReference>
<dbReference type="GeneID" id="83204007"/>
<feature type="compositionally biased region" description="Acidic residues" evidence="6">
    <location>
        <begin position="273"/>
        <end position="283"/>
    </location>
</feature>
<evidence type="ECO:0000256" key="4">
    <source>
        <dbReference type="ARBA" id="ARBA00021397"/>
    </source>
</evidence>
<evidence type="ECO:0000256" key="2">
    <source>
        <dbReference type="ARBA" id="ARBA00004421"/>
    </source>
</evidence>
<proteinExistence type="inferred from homology"/>
<feature type="region of interest" description="Disordered" evidence="6">
    <location>
        <begin position="484"/>
        <end position="566"/>
    </location>
</feature>
<name>A0A9W9NUE3_9EURO</name>
<feature type="region of interest" description="Disordered" evidence="6">
    <location>
        <begin position="400"/>
        <end position="424"/>
    </location>
</feature>
<evidence type="ECO:0000256" key="1">
    <source>
        <dbReference type="ARBA" id="ARBA00003594"/>
    </source>
</evidence>
<keyword evidence="5" id="KW-0472">Membrane</keyword>
<dbReference type="AlphaFoldDB" id="A0A9W9NUE3"/>
<sequence length="780" mass="84316">MLGGLEFEATNCYPTRDPGHGYPPLVFSFATPSDVTLSPGSWLTSMKMNESGDLDHLQSIKRSATLPARLISHSARASAAALPDNVIFHHPSCRIVQFAPRSFAPIPSASSPSDFDYPVDTVETLPWRSASERTLATAALRIEKVHGLTVFLKCGSIVQPILKNSQCWCVDGVSKFVLRIRPLFYYRIEIPYESPEDKGLVEQLKTALPTILRYEVTPCPFKRAFTVELPEEAMAPRRKRAWRPKDRKDSLTASLGNLQVPLADNKLDTSDSAGDETEGDLTDDSAITSMRANSVTSEASPPSKSPSELELAPESTAKEEQVAKASVEEVAEVPDRRASLTETMPTVLVSHEANLKPTEAKDMFKSVDVALADMHCKKEDAASMMAEDVKNPLESLNTQLSNETEQPDKPSDEPDQYQRTEAEETHLSIEAANQSALTAVLNEEKAVETGVADQSTQSVDKRVDSNPVTANEILTTTESFGITRCNDPHNVTPNPSPKMKEAGVETAQRKTPAHTDFRSAGEAGLLADPGTDQDVSFSSSPESFHSADFLSPSESASTRSSPIGKPDVVSVNSVAFGNDYGFPIVTDKLSNVHSSTSGNISNICLKTVASTSPGPPDASAMSPSATSATETKPSLAVPSRTRTASSSSSRTTASVTDFDHMSTEFRRRAQATRQRDISPMPPPSAIYQPRQGDEATSLLTKALTLVLVPPISLFIVLLHITARIVISPGVTPPSNDSKTSTKVPGRLSLAEDDFDFPLDREASDYEDAGPTNKVDPWDLD</sequence>
<comment type="similarity">
    <text evidence="3">Belongs to the INP1 family.</text>
</comment>
<accession>A0A9W9NUE3</accession>
<protein>
    <recommendedName>
        <fullName evidence="4">Inheritance of peroxisomes protein 1</fullName>
    </recommendedName>
</protein>
<evidence type="ECO:0000256" key="3">
    <source>
        <dbReference type="ARBA" id="ARBA00010707"/>
    </source>
</evidence>
<feature type="region of interest" description="Disordered" evidence="6">
    <location>
        <begin position="235"/>
        <end position="338"/>
    </location>
</feature>
<dbReference type="Pfam" id="PF12634">
    <property type="entry name" value="Inp1"/>
    <property type="match status" value="1"/>
</dbReference>
<evidence type="ECO:0000256" key="5">
    <source>
        <dbReference type="ARBA" id="ARBA00023136"/>
    </source>
</evidence>
<feature type="compositionally biased region" description="Low complexity" evidence="6">
    <location>
        <begin position="297"/>
        <end position="315"/>
    </location>
</feature>
<gene>
    <name evidence="7" type="ORF">N7468_007408</name>
</gene>
<comment type="caution">
    <text evidence="7">The sequence shown here is derived from an EMBL/GenBank/DDBJ whole genome shotgun (WGS) entry which is preliminary data.</text>
</comment>
<dbReference type="RefSeq" id="XP_058329594.1">
    <property type="nucleotide sequence ID" value="XM_058476704.1"/>
</dbReference>
<evidence type="ECO:0000256" key="6">
    <source>
        <dbReference type="SAM" id="MobiDB-lite"/>
    </source>
</evidence>
<feature type="compositionally biased region" description="Polar residues" evidence="6">
    <location>
        <begin position="285"/>
        <end position="296"/>
    </location>
</feature>
<evidence type="ECO:0000313" key="7">
    <source>
        <dbReference type="EMBL" id="KAJ5226183.1"/>
    </source>
</evidence>
<dbReference type="EMBL" id="JAPQKS010000005">
    <property type="protein sequence ID" value="KAJ5226183.1"/>
    <property type="molecule type" value="Genomic_DNA"/>
</dbReference>
<feature type="region of interest" description="Disordered" evidence="6">
    <location>
        <begin position="611"/>
        <end position="689"/>
    </location>
</feature>
<dbReference type="OrthoDB" id="4097008at2759"/>
<feature type="region of interest" description="Disordered" evidence="6">
    <location>
        <begin position="729"/>
        <end position="780"/>
    </location>
</feature>
<evidence type="ECO:0000313" key="8">
    <source>
        <dbReference type="Proteomes" id="UP001150941"/>
    </source>
</evidence>
<reference evidence="7" key="1">
    <citation type="submission" date="2022-11" db="EMBL/GenBank/DDBJ databases">
        <authorList>
            <person name="Petersen C."/>
        </authorList>
    </citation>
    <scope>NUCLEOTIDE SEQUENCE</scope>
    <source>
        <strain evidence="7">IBT 19713</strain>
    </source>
</reference>
<comment type="function">
    <text evidence="1">Required for peroxisome inheritance.</text>
</comment>
<feature type="compositionally biased region" description="Low complexity" evidence="6">
    <location>
        <begin position="617"/>
        <end position="628"/>
    </location>
</feature>
<comment type="subcellular location">
    <subcellularLocation>
        <location evidence="2">Peroxisome membrane</location>
        <topology evidence="2">Peripheral membrane protein</topology>
    </subcellularLocation>
</comment>
<dbReference type="GO" id="GO:0045033">
    <property type="term" value="P:peroxisome inheritance"/>
    <property type="evidence" value="ECO:0007669"/>
    <property type="project" value="InterPro"/>
</dbReference>